<feature type="signal peptide" evidence="1">
    <location>
        <begin position="1"/>
        <end position="23"/>
    </location>
</feature>
<protein>
    <recommendedName>
        <fullName evidence="2">YCII-related domain-containing protein</fullName>
    </recommendedName>
</protein>
<dbReference type="SUPFAM" id="SSF54909">
    <property type="entry name" value="Dimeric alpha+beta barrel"/>
    <property type="match status" value="1"/>
</dbReference>
<feature type="domain" description="YCII-related" evidence="2">
    <location>
        <begin position="80"/>
        <end position="146"/>
    </location>
</feature>
<keyword evidence="1" id="KW-0732">Signal</keyword>
<sequence length="163" mass="18277">MWFCRLIFAISLAASLPIECAEGFVPCDCDSGGSRTTTTRKQHLCCAGMQQQEDDKEIRSLPHEDESWFVKTEQFCRPFPEVKPHLEAHREWVAKLRAEGSCITSGYRVDAEGKPGGGGLVFFAARNYDEAEALVRRDPLVANGCVDWRLNGWIAEVGEVQLR</sequence>
<accession>A0A7S0ANC4</accession>
<organism evidence="3">
    <name type="scientific">Minutocellus polymorphus</name>
    <dbReference type="NCBI Taxonomy" id="265543"/>
    <lineage>
        <taxon>Eukaryota</taxon>
        <taxon>Sar</taxon>
        <taxon>Stramenopiles</taxon>
        <taxon>Ochrophyta</taxon>
        <taxon>Bacillariophyta</taxon>
        <taxon>Mediophyceae</taxon>
        <taxon>Cymatosirophycidae</taxon>
        <taxon>Cymatosirales</taxon>
        <taxon>Cymatosiraceae</taxon>
        <taxon>Minutocellus</taxon>
    </lineage>
</organism>
<dbReference type="Gene3D" id="3.30.70.1060">
    <property type="entry name" value="Dimeric alpha+beta barrel"/>
    <property type="match status" value="1"/>
</dbReference>
<dbReference type="InterPro" id="IPR005545">
    <property type="entry name" value="YCII"/>
</dbReference>
<dbReference type="PANTHER" id="PTHR37828">
    <property type="entry name" value="GSR2449 PROTEIN"/>
    <property type="match status" value="1"/>
</dbReference>
<reference evidence="3" key="1">
    <citation type="submission" date="2021-01" db="EMBL/GenBank/DDBJ databases">
        <authorList>
            <person name="Corre E."/>
            <person name="Pelletier E."/>
            <person name="Niang G."/>
            <person name="Scheremetjew M."/>
            <person name="Finn R."/>
            <person name="Kale V."/>
            <person name="Holt S."/>
            <person name="Cochrane G."/>
            <person name="Meng A."/>
            <person name="Brown T."/>
            <person name="Cohen L."/>
        </authorList>
    </citation>
    <scope>NUCLEOTIDE SEQUENCE</scope>
    <source>
        <strain evidence="3">CCMP3303</strain>
    </source>
</reference>
<proteinExistence type="predicted"/>
<evidence type="ECO:0000256" key="1">
    <source>
        <dbReference type="SAM" id="SignalP"/>
    </source>
</evidence>
<dbReference type="EMBL" id="HBEJ01007545">
    <property type="protein sequence ID" value="CAD8367469.1"/>
    <property type="molecule type" value="Transcribed_RNA"/>
</dbReference>
<dbReference type="InterPro" id="IPR011008">
    <property type="entry name" value="Dimeric_a/b-barrel"/>
</dbReference>
<evidence type="ECO:0000313" key="3">
    <source>
        <dbReference type="EMBL" id="CAD8367469.1"/>
    </source>
</evidence>
<dbReference type="Pfam" id="PF03795">
    <property type="entry name" value="YCII"/>
    <property type="match status" value="1"/>
</dbReference>
<name>A0A7S0ANC4_9STRA</name>
<gene>
    <name evidence="3" type="ORF">MPOL1434_LOCUS4441</name>
</gene>
<evidence type="ECO:0000259" key="2">
    <source>
        <dbReference type="Pfam" id="PF03795"/>
    </source>
</evidence>
<feature type="chain" id="PRO_5031546045" description="YCII-related domain-containing protein" evidence="1">
    <location>
        <begin position="24"/>
        <end position="163"/>
    </location>
</feature>
<dbReference type="PANTHER" id="PTHR37828:SF1">
    <property type="entry name" value="YCII-RELATED DOMAIN-CONTAINING PROTEIN"/>
    <property type="match status" value="1"/>
</dbReference>
<dbReference type="AlphaFoldDB" id="A0A7S0ANC4"/>